<comment type="caution">
    <text evidence="2">The sequence shown here is derived from an EMBL/GenBank/DDBJ whole genome shotgun (WGS) entry which is preliminary data.</text>
</comment>
<reference evidence="2 3" key="1">
    <citation type="submission" date="2021-10" db="EMBL/GenBank/DDBJ databases">
        <title>Whole-genome sequencing analysis of Laribacter hongkongensis: virulence gene profiles, carbohydrate-active enzyme prediction, and antimicrobial resistance characterization.</title>
        <authorList>
            <person name="Yuan P."/>
            <person name="Zhan Y."/>
            <person name="Chen D."/>
        </authorList>
    </citation>
    <scope>NUCLEOTIDE SEQUENCE [LARGE SCALE GENOMIC DNA]</scope>
    <source>
        <strain evidence="2 3">W67</strain>
    </source>
</reference>
<evidence type="ECO:0000313" key="2">
    <source>
        <dbReference type="EMBL" id="MCG9025961.1"/>
    </source>
</evidence>
<keyword evidence="1" id="KW-0812">Transmembrane</keyword>
<sequence>MNDLRRSRLIFSLLMSFSMSTFMTLWVTWLNLGWVPEFFERWSHAFLAGWPAAFVITLFVAPAVQRATAWVNGWFSRRQSARY</sequence>
<organism evidence="2 3">
    <name type="scientific">Laribacter hongkongensis</name>
    <dbReference type="NCBI Taxonomy" id="168471"/>
    <lineage>
        <taxon>Bacteria</taxon>
        <taxon>Pseudomonadati</taxon>
        <taxon>Pseudomonadota</taxon>
        <taxon>Betaproteobacteria</taxon>
        <taxon>Neisseriales</taxon>
        <taxon>Aquaspirillaceae</taxon>
        <taxon>Laribacter</taxon>
    </lineage>
</organism>
<dbReference type="Proteomes" id="UP001200247">
    <property type="component" value="Unassembled WGS sequence"/>
</dbReference>
<keyword evidence="1" id="KW-1133">Transmembrane helix</keyword>
<accession>A0AAP2SRY7</accession>
<keyword evidence="1" id="KW-0472">Membrane</keyword>
<evidence type="ECO:0000256" key="1">
    <source>
        <dbReference type="SAM" id="Phobius"/>
    </source>
</evidence>
<proteinExistence type="predicted"/>
<dbReference type="InterPro" id="IPR021529">
    <property type="entry name" value="DUF2798"/>
</dbReference>
<feature type="transmembrane region" description="Helical" evidence="1">
    <location>
        <begin position="42"/>
        <end position="64"/>
    </location>
</feature>
<gene>
    <name evidence="2" type="ORF">LH440_08610</name>
</gene>
<dbReference type="AlphaFoldDB" id="A0AAP2SRY7"/>
<evidence type="ECO:0000313" key="3">
    <source>
        <dbReference type="Proteomes" id="UP001200247"/>
    </source>
</evidence>
<dbReference type="GeneID" id="75109407"/>
<dbReference type="EMBL" id="JAJAXM010000013">
    <property type="protein sequence ID" value="MCG9025961.1"/>
    <property type="molecule type" value="Genomic_DNA"/>
</dbReference>
<feature type="transmembrane region" description="Helical" evidence="1">
    <location>
        <begin position="9"/>
        <end position="30"/>
    </location>
</feature>
<dbReference type="Pfam" id="PF11391">
    <property type="entry name" value="DUF2798"/>
    <property type="match status" value="1"/>
</dbReference>
<protein>
    <submittedName>
        <fullName evidence="2">DUF2798 domain-containing protein</fullName>
    </submittedName>
</protein>
<name>A0AAP2SRY7_9NEIS</name>
<dbReference type="RefSeq" id="WP_012695909.1">
    <property type="nucleotide sequence ID" value="NZ_CP022115.1"/>
</dbReference>